<feature type="domain" description="Double-GTPase 1" evidence="1">
    <location>
        <begin position="8"/>
        <end position="131"/>
    </location>
</feature>
<gene>
    <name evidence="2" type="ORF">GCM10010280_26500</name>
</gene>
<name>A0A918BLV6_9ACTN</name>
<dbReference type="RefSeq" id="WP_189557989.1">
    <property type="nucleotide sequence ID" value="NZ_BMTU01000004.1"/>
</dbReference>
<dbReference type="Pfam" id="PF19975">
    <property type="entry name" value="DO-GTPase1"/>
    <property type="match status" value="1"/>
</dbReference>
<reference evidence="2" key="1">
    <citation type="journal article" date="2014" name="Int. J. Syst. Evol. Microbiol.">
        <title>Complete genome sequence of Corynebacterium casei LMG S-19264T (=DSM 44701T), isolated from a smear-ripened cheese.</title>
        <authorList>
            <consortium name="US DOE Joint Genome Institute (JGI-PGF)"/>
            <person name="Walter F."/>
            <person name="Albersmeier A."/>
            <person name="Kalinowski J."/>
            <person name="Ruckert C."/>
        </authorList>
    </citation>
    <scope>NUCLEOTIDE SEQUENCE</scope>
    <source>
        <strain evidence="2">JCM 4403</strain>
    </source>
</reference>
<dbReference type="InterPro" id="IPR027417">
    <property type="entry name" value="P-loop_NTPase"/>
</dbReference>
<sequence length="389" mass="44039">MPTIPVTVLGPAESGKTVYLASLFRRLAIPRPDLGFHVQLPPEQSTRLNKVYQRITSPDAWPDPQRRADISEWEFTCSVRTARDETYSPFSLTYLDYSGEHLTEPDGRVEAGDRVLGRIEESEFLLVLLDGVKVLRFLDGDLRLMEDLVAVFSHMLRSRAVVHFVITKWDVLAGAGHTVRTVRDRLMRHPDFRDTVETLLSLDRTRTVRFIPVSSVGLDFAALASDGMTMVKKGGFPAPLNVEIPFMAVLLDLFEAQLKEMERHAPPESQQIDQRGRRLAWVRMVADRMPLVRTVLHTAAMRSPLMRLVRDHMADAVLHYVETQVAAYGERVEQDITQLRDHLLRATSEKEALNGLVDVFHARLTAFEAEYPGSRIVEGEASWTTARTA</sequence>
<evidence type="ECO:0000313" key="3">
    <source>
        <dbReference type="Proteomes" id="UP000656732"/>
    </source>
</evidence>
<organism evidence="2 3">
    <name type="scientific">Streptomyces pilosus</name>
    <dbReference type="NCBI Taxonomy" id="28893"/>
    <lineage>
        <taxon>Bacteria</taxon>
        <taxon>Bacillati</taxon>
        <taxon>Actinomycetota</taxon>
        <taxon>Actinomycetes</taxon>
        <taxon>Kitasatosporales</taxon>
        <taxon>Streptomycetaceae</taxon>
        <taxon>Streptomyces</taxon>
    </lineage>
</organism>
<accession>A0A918BLV6</accession>
<evidence type="ECO:0000259" key="1">
    <source>
        <dbReference type="Pfam" id="PF19975"/>
    </source>
</evidence>
<evidence type="ECO:0000313" key="2">
    <source>
        <dbReference type="EMBL" id="GGQ78623.1"/>
    </source>
</evidence>
<dbReference type="Proteomes" id="UP000656732">
    <property type="component" value="Unassembled WGS sequence"/>
</dbReference>
<dbReference type="Gene3D" id="3.40.50.300">
    <property type="entry name" value="P-loop containing nucleotide triphosphate hydrolases"/>
    <property type="match status" value="1"/>
</dbReference>
<proteinExistence type="predicted"/>
<comment type="caution">
    <text evidence="2">The sequence shown here is derived from an EMBL/GenBank/DDBJ whole genome shotgun (WGS) entry which is preliminary data.</text>
</comment>
<dbReference type="InterPro" id="IPR045530">
    <property type="entry name" value="DO-GTPase1"/>
</dbReference>
<keyword evidence="3" id="KW-1185">Reference proteome</keyword>
<protein>
    <recommendedName>
        <fullName evidence="1">Double-GTPase 1 domain-containing protein</fullName>
    </recommendedName>
</protein>
<dbReference type="AlphaFoldDB" id="A0A918BLV6"/>
<dbReference type="EMBL" id="BMTU01000004">
    <property type="protein sequence ID" value="GGQ78623.1"/>
    <property type="molecule type" value="Genomic_DNA"/>
</dbReference>
<reference evidence="2" key="2">
    <citation type="submission" date="2020-09" db="EMBL/GenBank/DDBJ databases">
        <authorList>
            <person name="Sun Q."/>
            <person name="Ohkuma M."/>
        </authorList>
    </citation>
    <scope>NUCLEOTIDE SEQUENCE</scope>
    <source>
        <strain evidence="2">JCM 4403</strain>
    </source>
</reference>